<dbReference type="Proteomes" id="UP000800092">
    <property type="component" value="Unassembled WGS sequence"/>
</dbReference>
<evidence type="ECO:0000259" key="5">
    <source>
        <dbReference type="Pfam" id="PF14420"/>
    </source>
</evidence>
<dbReference type="InterPro" id="IPR002110">
    <property type="entry name" value="Ankyrin_rpt"/>
</dbReference>
<gene>
    <name evidence="6" type="ORF">EV356DRAFT_576111</name>
</gene>
<feature type="region of interest" description="Disordered" evidence="4">
    <location>
        <begin position="568"/>
        <end position="598"/>
    </location>
</feature>
<dbReference type="Pfam" id="PF00023">
    <property type="entry name" value="Ank"/>
    <property type="match status" value="1"/>
</dbReference>
<dbReference type="SUPFAM" id="SSF48403">
    <property type="entry name" value="Ankyrin repeat"/>
    <property type="match status" value="1"/>
</dbReference>
<dbReference type="InterPro" id="IPR050745">
    <property type="entry name" value="Multifunctional_regulatory"/>
</dbReference>
<dbReference type="PROSITE" id="PS50088">
    <property type="entry name" value="ANK_REPEAT"/>
    <property type="match status" value="2"/>
</dbReference>
<keyword evidence="7" id="KW-1185">Reference proteome</keyword>
<dbReference type="Gene3D" id="1.25.40.20">
    <property type="entry name" value="Ankyrin repeat-containing domain"/>
    <property type="match status" value="1"/>
</dbReference>
<dbReference type="AlphaFoldDB" id="A0A6A6HAL2"/>
<dbReference type="InterPro" id="IPR036770">
    <property type="entry name" value="Ankyrin_rpt-contain_sf"/>
</dbReference>
<feature type="domain" description="Clr5" evidence="5">
    <location>
        <begin position="12"/>
        <end position="67"/>
    </location>
</feature>
<accession>A0A6A6HAL2</accession>
<feature type="repeat" description="ANK" evidence="3">
    <location>
        <begin position="314"/>
        <end position="342"/>
    </location>
</feature>
<dbReference type="PROSITE" id="PS50297">
    <property type="entry name" value="ANK_REP_REGION"/>
    <property type="match status" value="1"/>
</dbReference>
<dbReference type="EMBL" id="ML991793">
    <property type="protein sequence ID" value="KAF2235186.1"/>
    <property type="molecule type" value="Genomic_DNA"/>
</dbReference>
<dbReference type="PANTHER" id="PTHR24189">
    <property type="entry name" value="MYOTROPHIN"/>
    <property type="match status" value="1"/>
</dbReference>
<keyword evidence="2 3" id="KW-0040">ANK repeat</keyword>
<name>A0A6A6HAL2_VIRVR</name>
<evidence type="ECO:0000256" key="4">
    <source>
        <dbReference type="SAM" id="MobiDB-lite"/>
    </source>
</evidence>
<proteinExistence type="predicted"/>
<dbReference type="InterPro" id="IPR025676">
    <property type="entry name" value="Clr5_dom"/>
</dbReference>
<keyword evidence="1" id="KW-0677">Repeat</keyword>
<evidence type="ECO:0000313" key="6">
    <source>
        <dbReference type="EMBL" id="KAF2235186.1"/>
    </source>
</evidence>
<dbReference type="OrthoDB" id="3910313at2759"/>
<sequence length="618" mass="68446">MSLAPVVTDISEGDWIRFKEEIRRLYLTEGRKLEGEGGVRNEMKKWYNFDQTKSQYESHFRNWRFRKNIKRTDWEIVKQKVSKRKQAGKDSDVYIDGALVPARKLRKELRRYGTASSSQLAEQGTTLTQIAHLGIQLPLAATPEPQTPDGVSVCTPVSIGDPQNEDQEISAVPHMEDSASQVITELTEASFPSALQTGHASLVGSFLDRGLDPNLAIYLEQHHVQRTPLEIACEMKDLELVRLLISKGADVEKSSSGSGEEETSPLVRAINGKDDFFYIPKGARENEFVTIQIVKTLLDAGADVNDTSTSYVLPLVEAAAKGFEVVIYLLLDNGADVNLRSLYGHLALETVLLYHFFYSPGRMLRVVKRLVEAGANVNPDGLLIEPLTLAAQTGSLKLFKFLYFAGARPGSWTLAYVVDSRRNDLVRFALDAGIVGTVCPAWCIPALILAISRYNIERFQCLFNSDAVQRGIGTLARRLADALRSGIHDTIPQLMSPARTDMAFVNNLNPEIRAAITAWNSAVANLSVLGERGSGSVDAISTALKNLAHHWCLSSSRTAASYGHAYGDDKDSSTYGSSGDDDGISDLEPREEESRQEYRTRRCRNLARLFYDEMSSQC</sequence>
<dbReference type="Pfam" id="PF14420">
    <property type="entry name" value="Clr5"/>
    <property type="match status" value="1"/>
</dbReference>
<organism evidence="6 7">
    <name type="scientific">Viridothelium virens</name>
    <name type="common">Speckled blister lichen</name>
    <name type="synonym">Trypethelium virens</name>
    <dbReference type="NCBI Taxonomy" id="1048519"/>
    <lineage>
        <taxon>Eukaryota</taxon>
        <taxon>Fungi</taxon>
        <taxon>Dikarya</taxon>
        <taxon>Ascomycota</taxon>
        <taxon>Pezizomycotina</taxon>
        <taxon>Dothideomycetes</taxon>
        <taxon>Dothideomycetes incertae sedis</taxon>
        <taxon>Trypetheliales</taxon>
        <taxon>Trypetheliaceae</taxon>
        <taxon>Viridothelium</taxon>
    </lineage>
</organism>
<evidence type="ECO:0000256" key="3">
    <source>
        <dbReference type="PROSITE-ProRule" id="PRU00023"/>
    </source>
</evidence>
<dbReference type="SMART" id="SM00248">
    <property type="entry name" value="ANK"/>
    <property type="match status" value="5"/>
</dbReference>
<reference evidence="6" key="1">
    <citation type="journal article" date="2020" name="Stud. Mycol.">
        <title>101 Dothideomycetes genomes: a test case for predicting lifestyles and emergence of pathogens.</title>
        <authorList>
            <person name="Haridas S."/>
            <person name="Albert R."/>
            <person name="Binder M."/>
            <person name="Bloem J."/>
            <person name="Labutti K."/>
            <person name="Salamov A."/>
            <person name="Andreopoulos B."/>
            <person name="Baker S."/>
            <person name="Barry K."/>
            <person name="Bills G."/>
            <person name="Bluhm B."/>
            <person name="Cannon C."/>
            <person name="Castanera R."/>
            <person name="Culley D."/>
            <person name="Daum C."/>
            <person name="Ezra D."/>
            <person name="Gonzalez J."/>
            <person name="Henrissat B."/>
            <person name="Kuo A."/>
            <person name="Liang C."/>
            <person name="Lipzen A."/>
            <person name="Lutzoni F."/>
            <person name="Magnuson J."/>
            <person name="Mondo S."/>
            <person name="Nolan M."/>
            <person name="Ohm R."/>
            <person name="Pangilinan J."/>
            <person name="Park H.-J."/>
            <person name="Ramirez L."/>
            <person name="Alfaro M."/>
            <person name="Sun H."/>
            <person name="Tritt A."/>
            <person name="Yoshinaga Y."/>
            <person name="Zwiers L.-H."/>
            <person name="Turgeon B."/>
            <person name="Goodwin S."/>
            <person name="Spatafora J."/>
            <person name="Crous P."/>
            <person name="Grigoriev I."/>
        </authorList>
    </citation>
    <scope>NUCLEOTIDE SEQUENCE</scope>
    <source>
        <strain evidence="6">Tuck. ex Michener</strain>
    </source>
</reference>
<evidence type="ECO:0000256" key="1">
    <source>
        <dbReference type="ARBA" id="ARBA00022737"/>
    </source>
</evidence>
<feature type="repeat" description="ANK" evidence="3">
    <location>
        <begin position="224"/>
        <end position="256"/>
    </location>
</feature>
<dbReference type="PANTHER" id="PTHR24189:SF50">
    <property type="entry name" value="ANKYRIN REPEAT AND SOCS BOX PROTEIN 2"/>
    <property type="match status" value="1"/>
</dbReference>
<protein>
    <submittedName>
        <fullName evidence="6">Ankyrin</fullName>
    </submittedName>
</protein>
<evidence type="ECO:0000256" key="2">
    <source>
        <dbReference type="ARBA" id="ARBA00023043"/>
    </source>
</evidence>
<feature type="compositionally biased region" description="Acidic residues" evidence="4">
    <location>
        <begin position="579"/>
        <end position="591"/>
    </location>
</feature>
<evidence type="ECO:0000313" key="7">
    <source>
        <dbReference type="Proteomes" id="UP000800092"/>
    </source>
</evidence>